<reference evidence="1 2" key="1">
    <citation type="submission" date="2019-02" db="EMBL/GenBank/DDBJ databases">
        <title>Deep-cultivation of Planctomycetes and their phenomic and genomic characterization uncovers novel biology.</title>
        <authorList>
            <person name="Wiegand S."/>
            <person name="Jogler M."/>
            <person name="Boedeker C."/>
            <person name="Pinto D."/>
            <person name="Vollmers J."/>
            <person name="Rivas-Marin E."/>
            <person name="Kohn T."/>
            <person name="Peeters S.H."/>
            <person name="Heuer A."/>
            <person name="Rast P."/>
            <person name="Oberbeckmann S."/>
            <person name="Bunk B."/>
            <person name="Jeske O."/>
            <person name="Meyerdierks A."/>
            <person name="Storesund J.E."/>
            <person name="Kallscheuer N."/>
            <person name="Luecker S."/>
            <person name="Lage O.M."/>
            <person name="Pohl T."/>
            <person name="Merkel B.J."/>
            <person name="Hornburger P."/>
            <person name="Mueller R.-W."/>
            <person name="Bruemmer F."/>
            <person name="Labrenz M."/>
            <person name="Spormann A.M."/>
            <person name="Op den Camp H."/>
            <person name="Overmann J."/>
            <person name="Amann R."/>
            <person name="Jetten M.S.M."/>
            <person name="Mascher T."/>
            <person name="Medema M.H."/>
            <person name="Devos D.P."/>
            <person name="Kaster A.-K."/>
            <person name="Ovreas L."/>
            <person name="Rohde M."/>
            <person name="Galperin M.Y."/>
            <person name="Jogler C."/>
        </authorList>
    </citation>
    <scope>NUCLEOTIDE SEQUENCE [LARGE SCALE GENOMIC DNA]</scope>
    <source>
        <strain evidence="1 2">ETA_A1</strain>
    </source>
</reference>
<dbReference type="EMBL" id="CP036273">
    <property type="protein sequence ID" value="QDU21880.1"/>
    <property type="molecule type" value="Genomic_DNA"/>
</dbReference>
<evidence type="ECO:0000313" key="1">
    <source>
        <dbReference type="EMBL" id="QDU21880.1"/>
    </source>
</evidence>
<dbReference type="Proteomes" id="UP000319576">
    <property type="component" value="Chromosome"/>
</dbReference>
<protein>
    <submittedName>
        <fullName evidence="1">Uncharacterized protein</fullName>
    </submittedName>
</protein>
<name>A0A517XWJ7_9BACT</name>
<organism evidence="1 2">
    <name type="scientific">Urbifossiella limnaea</name>
    <dbReference type="NCBI Taxonomy" id="2528023"/>
    <lineage>
        <taxon>Bacteria</taxon>
        <taxon>Pseudomonadati</taxon>
        <taxon>Planctomycetota</taxon>
        <taxon>Planctomycetia</taxon>
        <taxon>Gemmatales</taxon>
        <taxon>Gemmataceae</taxon>
        <taxon>Urbifossiella</taxon>
    </lineage>
</organism>
<proteinExistence type="predicted"/>
<evidence type="ECO:0000313" key="2">
    <source>
        <dbReference type="Proteomes" id="UP000319576"/>
    </source>
</evidence>
<gene>
    <name evidence="1" type="ORF">ETAA1_38530</name>
</gene>
<keyword evidence="2" id="KW-1185">Reference proteome</keyword>
<dbReference type="KEGG" id="uli:ETAA1_38530"/>
<sequence length="79" mass="8653">MAAPASMRSVACPCFRSHARTSSPGLVYGMPHWHRMVWRKSMSAGRAVRMALAASISLRWRGVTFGAGRESGTGRLYGR</sequence>
<accession>A0A517XWJ7</accession>
<dbReference type="AlphaFoldDB" id="A0A517XWJ7"/>